<accession>A0A086MR31</accession>
<name>A0A086MR31_9ACTN</name>
<dbReference type="EMBL" id="JNFQ01000007">
    <property type="protein sequence ID" value="KFG71349.1"/>
    <property type="molecule type" value="Genomic_DNA"/>
</dbReference>
<dbReference type="Proteomes" id="UP000029095">
    <property type="component" value="Unassembled WGS sequence"/>
</dbReference>
<sequence>MTSSDDVLGFGWELHDDSGGSDKFYRLMVVTGPEPLAIGLHGSRGQDGQIGLLRAGITAEEALKEVVKKSRDKERKGYEASREFTVFYVPTSLTGADTARYNARAIARHFGKYAAQTGTELPKASRIPGSAF</sequence>
<evidence type="ECO:0000313" key="2">
    <source>
        <dbReference type="EMBL" id="KFG71349.1"/>
    </source>
</evidence>
<keyword evidence="3" id="KW-1185">Reference proteome</keyword>
<evidence type="ECO:0000313" key="3">
    <source>
        <dbReference type="Proteomes" id="UP000029095"/>
    </source>
</evidence>
<reference evidence="2 3" key="1">
    <citation type="submission" date="2014-05" db="EMBL/GenBank/DDBJ databases">
        <title>Complete genome sequence of the Streptomyces mutabilis TRM45540.</title>
        <authorList>
            <person name="Luo X."/>
            <person name="Zhang L."/>
        </authorList>
    </citation>
    <scope>NUCLEOTIDE SEQUENCE [LARGE SCALE GENOMIC DNA]</scope>
    <source>
        <strain evidence="2 3">TRM45540</strain>
    </source>
</reference>
<dbReference type="RefSeq" id="WP_043385687.1">
    <property type="nucleotide sequence ID" value="NZ_KN039950.1"/>
</dbReference>
<dbReference type="Gene3D" id="2.20.140.10">
    <property type="entry name" value="WGR domain"/>
    <property type="match status" value="1"/>
</dbReference>
<dbReference type="AlphaFoldDB" id="A0A086MR31"/>
<evidence type="ECO:0000259" key="1">
    <source>
        <dbReference type="Pfam" id="PF05406"/>
    </source>
</evidence>
<dbReference type="Pfam" id="PF05406">
    <property type="entry name" value="WGR"/>
    <property type="match status" value="1"/>
</dbReference>
<dbReference type="HOGENOM" id="CLU_1915934_0_0_11"/>
<feature type="domain" description="WGR" evidence="1">
    <location>
        <begin position="13"/>
        <end position="84"/>
    </location>
</feature>
<comment type="caution">
    <text evidence="2">The sequence shown here is derived from an EMBL/GenBank/DDBJ whole genome shotgun (WGS) entry which is preliminary data.</text>
</comment>
<organism evidence="2 3">
    <name type="scientific">Streptomyces mutabilis</name>
    <dbReference type="NCBI Taxonomy" id="67332"/>
    <lineage>
        <taxon>Bacteria</taxon>
        <taxon>Bacillati</taxon>
        <taxon>Actinomycetota</taxon>
        <taxon>Actinomycetes</taxon>
        <taxon>Kitasatosporales</taxon>
        <taxon>Streptomycetaceae</taxon>
        <taxon>Streptomyces</taxon>
    </lineage>
</organism>
<dbReference type="InterPro" id="IPR008893">
    <property type="entry name" value="WGR_domain"/>
</dbReference>
<gene>
    <name evidence="2" type="ORF">FM21_34170</name>
</gene>
<protein>
    <recommendedName>
        <fullName evidence="1">WGR domain-containing protein</fullName>
    </recommendedName>
</protein>
<proteinExistence type="predicted"/>